<dbReference type="GeneID" id="85361989"/>
<feature type="signal peptide" evidence="2">
    <location>
        <begin position="1"/>
        <end position="19"/>
    </location>
</feature>
<gene>
    <name evidence="3" type="ORF">EV420DRAFT_1650408</name>
</gene>
<feature type="chain" id="PRO_5041219580" evidence="2">
    <location>
        <begin position="20"/>
        <end position="492"/>
    </location>
</feature>
<evidence type="ECO:0000313" key="3">
    <source>
        <dbReference type="EMBL" id="KAK0440656.1"/>
    </source>
</evidence>
<keyword evidence="4" id="KW-1185">Reference proteome</keyword>
<keyword evidence="2" id="KW-0732">Signal</keyword>
<evidence type="ECO:0000256" key="2">
    <source>
        <dbReference type="SAM" id="SignalP"/>
    </source>
</evidence>
<protein>
    <submittedName>
        <fullName evidence="3">Uncharacterized protein</fullName>
    </submittedName>
</protein>
<proteinExistence type="predicted"/>
<name>A0AA39MMW2_ARMTA</name>
<comment type="caution">
    <text evidence="3">The sequence shown here is derived from an EMBL/GenBank/DDBJ whole genome shotgun (WGS) entry which is preliminary data.</text>
</comment>
<dbReference type="EMBL" id="JAUEPS010000075">
    <property type="protein sequence ID" value="KAK0440656.1"/>
    <property type="molecule type" value="Genomic_DNA"/>
</dbReference>
<evidence type="ECO:0000256" key="1">
    <source>
        <dbReference type="SAM" id="Phobius"/>
    </source>
</evidence>
<feature type="transmembrane region" description="Helical" evidence="1">
    <location>
        <begin position="43"/>
        <end position="59"/>
    </location>
</feature>
<evidence type="ECO:0000313" key="4">
    <source>
        <dbReference type="Proteomes" id="UP001175211"/>
    </source>
</evidence>
<feature type="transmembrane region" description="Helical" evidence="1">
    <location>
        <begin position="349"/>
        <end position="369"/>
    </location>
</feature>
<keyword evidence="1" id="KW-0472">Membrane</keyword>
<dbReference type="PANTHER" id="PTHR35043:SF7">
    <property type="entry name" value="TRANSCRIPTION FACTOR DOMAIN-CONTAINING PROTEIN"/>
    <property type="match status" value="1"/>
</dbReference>
<dbReference type="Proteomes" id="UP001175211">
    <property type="component" value="Unassembled WGS sequence"/>
</dbReference>
<feature type="transmembrane region" description="Helical" evidence="1">
    <location>
        <begin position="245"/>
        <end position="264"/>
    </location>
</feature>
<dbReference type="PANTHER" id="PTHR35043">
    <property type="entry name" value="TRANSCRIPTION FACTOR DOMAIN-CONTAINING PROTEIN"/>
    <property type="match status" value="1"/>
</dbReference>
<sequence length="492" mass="54979">MNRIFIFILFLLFISPTFGAPISPGDNQDLPASSEYQRTVWNIIWSCLVTMFACTWFAIHPNVPGRNVTTKGAISCTIQRARLMIMAILAPEIIVGWATTQFTVAWRVRHGENISIASVKRAWREKADESKPTLAHGFFLSMGGFYYTPMPPSVYEDLLDRTRNPDILLRSKCSWDNEDIRGVLVDVETLESEPRLAKTLAAISAETIEDKSKGDPFSKTISILQISWFIVKCIARAVQHLPITLLEMATLAFAGFSIITYFLWWHKPLNVQYHISLDGLNLSETMRTLATTSCKESTSPKASSGDGVIDALPWVYTVVAKFFLLGPADGHDNIGDGALPLDAGKSNSMAVYMAWAMPLVVMGFVGSFLGTFHSAYMASSFYFPSHTEMVLWRFSSAAATIGFLAVAILTFIDEAPRPKWTSKLPRLLRSWLTDPSIFRTIWKSCLFSLAVVGMLIFIVGRIILLILIFTQLRSPPQLAFHTIQLTIHIPHL</sequence>
<dbReference type="AlphaFoldDB" id="A0AA39MMW2"/>
<reference evidence="3" key="1">
    <citation type="submission" date="2023-06" db="EMBL/GenBank/DDBJ databases">
        <authorList>
            <consortium name="Lawrence Berkeley National Laboratory"/>
            <person name="Ahrendt S."/>
            <person name="Sahu N."/>
            <person name="Indic B."/>
            <person name="Wong-Bajracharya J."/>
            <person name="Merenyi Z."/>
            <person name="Ke H.-M."/>
            <person name="Monk M."/>
            <person name="Kocsube S."/>
            <person name="Drula E."/>
            <person name="Lipzen A."/>
            <person name="Balint B."/>
            <person name="Henrissat B."/>
            <person name="Andreopoulos B."/>
            <person name="Martin F.M."/>
            <person name="Harder C.B."/>
            <person name="Rigling D."/>
            <person name="Ford K.L."/>
            <person name="Foster G.D."/>
            <person name="Pangilinan J."/>
            <person name="Papanicolaou A."/>
            <person name="Barry K."/>
            <person name="LaButti K."/>
            <person name="Viragh M."/>
            <person name="Koriabine M."/>
            <person name="Yan M."/>
            <person name="Riley R."/>
            <person name="Champramary S."/>
            <person name="Plett K.L."/>
            <person name="Tsai I.J."/>
            <person name="Slot J."/>
            <person name="Sipos G."/>
            <person name="Plett J."/>
            <person name="Nagy L.G."/>
            <person name="Grigoriev I.V."/>
        </authorList>
    </citation>
    <scope>NUCLEOTIDE SEQUENCE</scope>
    <source>
        <strain evidence="3">CCBAS 213</strain>
    </source>
</reference>
<dbReference type="RefSeq" id="XP_060323664.1">
    <property type="nucleotide sequence ID" value="XM_060478441.1"/>
</dbReference>
<feature type="transmembrane region" description="Helical" evidence="1">
    <location>
        <begin position="390"/>
        <end position="412"/>
    </location>
</feature>
<keyword evidence="1" id="KW-1133">Transmembrane helix</keyword>
<feature type="transmembrane region" description="Helical" evidence="1">
    <location>
        <begin position="446"/>
        <end position="469"/>
    </location>
</feature>
<organism evidence="3 4">
    <name type="scientific">Armillaria tabescens</name>
    <name type="common">Ringless honey mushroom</name>
    <name type="synonym">Agaricus tabescens</name>
    <dbReference type="NCBI Taxonomy" id="1929756"/>
    <lineage>
        <taxon>Eukaryota</taxon>
        <taxon>Fungi</taxon>
        <taxon>Dikarya</taxon>
        <taxon>Basidiomycota</taxon>
        <taxon>Agaricomycotina</taxon>
        <taxon>Agaricomycetes</taxon>
        <taxon>Agaricomycetidae</taxon>
        <taxon>Agaricales</taxon>
        <taxon>Marasmiineae</taxon>
        <taxon>Physalacriaceae</taxon>
        <taxon>Desarmillaria</taxon>
    </lineage>
</organism>
<accession>A0AA39MMW2</accession>
<keyword evidence="1" id="KW-0812">Transmembrane</keyword>